<dbReference type="EMBL" id="AWQS01000033">
    <property type="protein sequence ID" value="EWT06783.1"/>
    <property type="molecule type" value="Genomic_DNA"/>
</dbReference>
<proteinExistence type="predicted"/>
<keyword evidence="2" id="KW-1185">Reference proteome</keyword>
<gene>
    <name evidence="1" type="ORF">N864_17470</name>
</gene>
<name>W9GPM2_9MICO</name>
<evidence type="ECO:0000313" key="1">
    <source>
        <dbReference type="EMBL" id="EWT06783.1"/>
    </source>
</evidence>
<comment type="caution">
    <text evidence="1">The sequence shown here is derived from an EMBL/GenBank/DDBJ whole genome shotgun (WGS) entry which is preliminary data.</text>
</comment>
<sequence length="70" mass="7275">MRSCAVIDEAELAEQTATLLPSRDTLCYFGCVNVTVTPVVGVNLAFAINAATINSNASALAGQYLAVLMP</sequence>
<dbReference type="AlphaFoldDB" id="W9GPM2"/>
<dbReference type="RefSeq" id="WP_034714733.1">
    <property type="nucleotide sequence ID" value="NZ_AWQS01000033.1"/>
</dbReference>
<reference evidence="2" key="1">
    <citation type="submission" date="2013-08" db="EMBL/GenBank/DDBJ databases">
        <title>Intrasporangium oryzae NRRL B-24470.</title>
        <authorList>
            <person name="Liu H."/>
            <person name="Wang G."/>
        </authorList>
    </citation>
    <scope>NUCLEOTIDE SEQUENCE [LARGE SCALE GENOMIC DNA]</scope>
    <source>
        <strain evidence="2">Q5-1</strain>
    </source>
</reference>
<dbReference type="Proteomes" id="UP000019494">
    <property type="component" value="Unassembled WGS sequence"/>
</dbReference>
<protein>
    <submittedName>
        <fullName evidence="1">Uncharacterized protein</fullName>
    </submittedName>
</protein>
<accession>W9GPM2</accession>
<evidence type="ECO:0000313" key="2">
    <source>
        <dbReference type="Proteomes" id="UP000019494"/>
    </source>
</evidence>
<organism evidence="1 2">
    <name type="scientific">Intrasporangium chromatireducens Q5-1</name>
    <dbReference type="NCBI Taxonomy" id="584657"/>
    <lineage>
        <taxon>Bacteria</taxon>
        <taxon>Bacillati</taxon>
        <taxon>Actinomycetota</taxon>
        <taxon>Actinomycetes</taxon>
        <taxon>Micrococcales</taxon>
        <taxon>Intrasporangiaceae</taxon>
        <taxon>Intrasporangium</taxon>
    </lineage>
</organism>